<dbReference type="RefSeq" id="WP_006591332.1">
    <property type="nucleotide sequence ID" value="NZ_BAHD01000011.1"/>
</dbReference>
<evidence type="ECO:0000313" key="3">
    <source>
        <dbReference type="EMBL" id="GAB94800.1"/>
    </source>
</evidence>
<dbReference type="Proteomes" id="UP000008366">
    <property type="component" value="Unassembled WGS sequence"/>
</dbReference>
<dbReference type="InterPro" id="IPR024079">
    <property type="entry name" value="MetalloPept_cat_dom_sf"/>
</dbReference>
<dbReference type="STRING" id="1184609.KILIM_011_00730"/>
<dbReference type="SUPFAM" id="SSF55486">
    <property type="entry name" value="Metalloproteases ('zincins'), catalytic domain"/>
    <property type="match status" value="1"/>
</dbReference>
<dbReference type="Gene3D" id="3.40.390.10">
    <property type="entry name" value="Collagenase (Catalytic Domain)"/>
    <property type="match status" value="1"/>
</dbReference>
<keyword evidence="4" id="KW-1185">Reference proteome</keyword>
<feature type="chain" id="PRO_5039043798" description="DUF3152 domain-containing protein" evidence="1">
    <location>
        <begin position="18"/>
        <end position="304"/>
    </location>
</feature>
<evidence type="ECO:0000259" key="2">
    <source>
        <dbReference type="Pfam" id="PF11350"/>
    </source>
</evidence>
<dbReference type="GO" id="GO:0008237">
    <property type="term" value="F:metallopeptidase activity"/>
    <property type="evidence" value="ECO:0007669"/>
    <property type="project" value="InterPro"/>
</dbReference>
<name>K6W6K5_9MICO</name>
<sequence length="304" mass="32959">MALTALATLFGGAVAHAGVGSRFEPTPDGAWNGGPAAALRPSGVKAQVGDGQSAIVAGWTGSTDLRLNQAVRLAGSVPDNGQNGSVRLDRYVGGTWRTVLTRPISAAGRWSVLIMPPAVPGPVRHRVVWEQRGRAVGSAELPTLRVFRVHTYDVRTRGTISTDVEEFAKIVTQTYGDERGWTRSYQRFERVQGGPGDFTLWLAQDSTVPSFAASCSSQLSCRTGRDVVINETNWRTKTRAFTGDLATYRHMVLNHETGHWLGLGHRGCDRRRAAAPVMMQQSKSLGSCRANAWPLRAEIPAAQR</sequence>
<evidence type="ECO:0000313" key="4">
    <source>
        <dbReference type="Proteomes" id="UP000008366"/>
    </source>
</evidence>
<dbReference type="Pfam" id="PF11350">
    <property type="entry name" value="DUF3152"/>
    <property type="match status" value="1"/>
</dbReference>
<evidence type="ECO:0000256" key="1">
    <source>
        <dbReference type="SAM" id="SignalP"/>
    </source>
</evidence>
<feature type="signal peptide" evidence="1">
    <location>
        <begin position="1"/>
        <end position="17"/>
    </location>
</feature>
<dbReference type="InterPro" id="IPR022603">
    <property type="entry name" value="DUF3152"/>
</dbReference>
<gene>
    <name evidence="3" type="ORF">KILIM_011_00730</name>
</gene>
<organism evidence="3 4">
    <name type="scientific">Kineosphaera limosa NBRC 100340</name>
    <dbReference type="NCBI Taxonomy" id="1184609"/>
    <lineage>
        <taxon>Bacteria</taxon>
        <taxon>Bacillati</taxon>
        <taxon>Actinomycetota</taxon>
        <taxon>Actinomycetes</taxon>
        <taxon>Micrococcales</taxon>
        <taxon>Dermatophilaceae</taxon>
        <taxon>Kineosphaera</taxon>
    </lineage>
</organism>
<accession>K6W6K5</accession>
<dbReference type="OrthoDB" id="9779865at2"/>
<dbReference type="EMBL" id="BAHD01000011">
    <property type="protein sequence ID" value="GAB94800.1"/>
    <property type="molecule type" value="Genomic_DNA"/>
</dbReference>
<keyword evidence="1" id="KW-0732">Signal</keyword>
<feature type="domain" description="DUF3152" evidence="2">
    <location>
        <begin position="146"/>
        <end position="286"/>
    </location>
</feature>
<protein>
    <recommendedName>
        <fullName evidence="2">DUF3152 domain-containing protein</fullName>
    </recommendedName>
</protein>
<comment type="caution">
    <text evidence="3">The sequence shown here is derived from an EMBL/GenBank/DDBJ whole genome shotgun (WGS) entry which is preliminary data.</text>
</comment>
<dbReference type="eggNOG" id="COG5479">
    <property type="taxonomic scope" value="Bacteria"/>
</dbReference>
<proteinExistence type="predicted"/>
<dbReference type="AlphaFoldDB" id="K6W6K5"/>
<reference evidence="3 4" key="1">
    <citation type="submission" date="2012-08" db="EMBL/GenBank/DDBJ databases">
        <title>Whole genome shotgun sequence of Kineosphaera limosa NBRC 100340.</title>
        <authorList>
            <person name="Yoshida I."/>
            <person name="Isaki S."/>
            <person name="Hosoyama A."/>
            <person name="Tsuchikane K."/>
            <person name="Katsumata H."/>
            <person name="Ando Y."/>
            <person name="Ohji S."/>
            <person name="Hamada M."/>
            <person name="Tamura T."/>
            <person name="Yamazoe A."/>
            <person name="Yamazaki S."/>
            <person name="Fujita N."/>
        </authorList>
    </citation>
    <scope>NUCLEOTIDE SEQUENCE [LARGE SCALE GENOMIC DNA]</scope>
    <source>
        <strain evidence="3 4">NBRC 100340</strain>
    </source>
</reference>